<comment type="caution">
    <text evidence="5">The sequence shown here is derived from an EMBL/GenBank/DDBJ whole genome shotgun (WGS) entry which is preliminary data.</text>
</comment>
<dbReference type="SMART" id="SM00347">
    <property type="entry name" value="HTH_MARR"/>
    <property type="match status" value="1"/>
</dbReference>
<name>A0A2V4P6F4_9ACTN</name>
<dbReference type="PROSITE" id="PS50995">
    <property type="entry name" value="HTH_MARR_2"/>
    <property type="match status" value="1"/>
</dbReference>
<dbReference type="PANTHER" id="PTHR39515">
    <property type="entry name" value="CONSERVED PROTEIN"/>
    <property type="match status" value="1"/>
</dbReference>
<organism evidence="5 6">
    <name type="scientific">Streptomyces tateyamensis</name>
    <dbReference type="NCBI Taxonomy" id="565073"/>
    <lineage>
        <taxon>Bacteria</taxon>
        <taxon>Bacillati</taxon>
        <taxon>Actinomycetota</taxon>
        <taxon>Actinomycetes</taxon>
        <taxon>Kitasatosporales</taxon>
        <taxon>Streptomycetaceae</taxon>
        <taxon>Streptomyces</taxon>
    </lineage>
</organism>
<dbReference type="GO" id="GO:0003677">
    <property type="term" value="F:DNA binding"/>
    <property type="evidence" value="ECO:0007669"/>
    <property type="project" value="UniProtKB-KW"/>
</dbReference>
<evidence type="ECO:0000256" key="1">
    <source>
        <dbReference type="ARBA" id="ARBA00023015"/>
    </source>
</evidence>
<proteinExistence type="predicted"/>
<dbReference type="Proteomes" id="UP000248039">
    <property type="component" value="Unassembled WGS sequence"/>
</dbReference>
<sequence length="150" mass="16454">MSESTDDLADEFSDLLVGVRRLVRRRLREGQMEPRLRGAQVELLRLVMHTPGLRVSEAAKELFLAGNSVSTLVNQLVTAGLLVREVDPQDRRAARLQVTEQAVARLAAWRARRQAVMAQAVAGLPAEQQAALAAALPALRGLVEELRQEG</sequence>
<evidence type="ECO:0000256" key="2">
    <source>
        <dbReference type="ARBA" id="ARBA00023125"/>
    </source>
</evidence>
<dbReference type="EMBL" id="PYBW01000049">
    <property type="protein sequence ID" value="PYC78606.1"/>
    <property type="molecule type" value="Genomic_DNA"/>
</dbReference>
<keyword evidence="3" id="KW-0804">Transcription</keyword>
<dbReference type="GO" id="GO:0003700">
    <property type="term" value="F:DNA-binding transcription factor activity"/>
    <property type="evidence" value="ECO:0007669"/>
    <property type="project" value="InterPro"/>
</dbReference>
<dbReference type="InterPro" id="IPR000835">
    <property type="entry name" value="HTH_MarR-typ"/>
</dbReference>
<dbReference type="InterPro" id="IPR036390">
    <property type="entry name" value="WH_DNA-bd_sf"/>
</dbReference>
<evidence type="ECO:0000256" key="3">
    <source>
        <dbReference type="ARBA" id="ARBA00023163"/>
    </source>
</evidence>
<dbReference type="SUPFAM" id="SSF46785">
    <property type="entry name" value="Winged helix' DNA-binding domain"/>
    <property type="match status" value="1"/>
</dbReference>
<keyword evidence="6" id="KW-1185">Reference proteome</keyword>
<dbReference type="AlphaFoldDB" id="A0A2V4P6F4"/>
<dbReference type="InterPro" id="IPR023187">
    <property type="entry name" value="Tscrpt_reg_MarR-type_CS"/>
</dbReference>
<evidence type="ECO:0000313" key="6">
    <source>
        <dbReference type="Proteomes" id="UP000248039"/>
    </source>
</evidence>
<dbReference type="Pfam" id="PF12802">
    <property type="entry name" value="MarR_2"/>
    <property type="match status" value="1"/>
</dbReference>
<keyword evidence="2" id="KW-0238">DNA-binding</keyword>
<dbReference type="InterPro" id="IPR052526">
    <property type="entry name" value="HTH-type_Bedaq_tolerance"/>
</dbReference>
<dbReference type="InterPro" id="IPR036388">
    <property type="entry name" value="WH-like_DNA-bd_sf"/>
</dbReference>
<reference evidence="5 6" key="1">
    <citation type="submission" date="2018-03" db="EMBL/GenBank/DDBJ databases">
        <title>Bioinformatic expansion and discovery of thiopeptide antibiotics.</title>
        <authorList>
            <person name="Schwalen C.J."/>
            <person name="Hudson G.A."/>
            <person name="Mitchell D.A."/>
        </authorList>
    </citation>
    <scope>NUCLEOTIDE SEQUENCE [LARGE SCALE GENOMIC DNA]</scope>
    <source>
        <strain evidence="5 6">ATCC 21389</strain>
    </source>
</reference>
<protein>
    <submittedName>
        <fullName evidence="5">MarR family transcriptional regulator</fullName>
    </submittedName>
</protein>
<dbReference type="Gene3D" id="1.10.10.10">
    <property type="entry name" value="Winged helix-like DNA-binding domain superfamily/Winged helix DNA-binding domain"/>
    <property type="match status" value="1"/>
</dbReference>
<evidence type="ECO:0000259" key="4">
    <source>
        <dbReference type="PROSITE" id="PS50995"/>
    </source>
</evidence>
<evidence type="ECO:0000313" key="5">
    <source>
        <dbReference type="EMBL" id="PYC78606.1"/>
    </source>
</evidence>
<keyword evidence="1" id="KW-0805">Transcription regulation</keyword>
<accession>A0A2V4P6F4</accession>
<dbReference type="OrthoDB" id="69852at2"/>
<dbReference type="PROSITE" id="PS01117">
    <property type="entry name" value="HTH_MARR_1"/>
    <property type="match status" value="1"/>
</dbReference>
<dbReference type="PANTHER" id="PTHR39515:SF2">
    <property type="entry name" value="HTH-TYPE TRANSCRIPTIONAL REGULATOR RV0880"/>
    <property type="match status" value="1"/>
</dbReference>
<gene>
    <name evidence="5" type="ORF">C7C46_16010</name>
</gene>
<feature type="domain" description="HTH marR-type" evidence="4">
    <location>
        <begin position="9"/>
        <end position="148"/>
    </location>
</feature>
<dbReference type="RefSeq" id="WP_110670173.1">
    <property type="nucleotide sequence ID" value="NZ_PYBW01000049.1"/>
</dbReference>